<gene>
    <name evidence="3" type="ORF">B296_00019980</name>
</gene>
<feature type="compositionally biased region" description="Basic and acidic residues" evidence="1">
    <location>
        <begin position="11"/>
        <end position="20"/>
    </location>
</feature>
<proteinExistence type="predicted"/>
<dbReference type="Proteomes" id="UP000287651">
    <property type="component" value="Unassembled WGS sequence"/>
</dbReference>
<sequence length="403" mass="45961">MEVELSEGGGSEERTKSKKEEEEERDDWSNLKADILKLIADRLIFNITDYICFRSVCKAWRATNPYSLSHPPQLPWLVLGCEDDFNHLVFYSFSDSRVHKIKLPNFGDKVINGSCDGWLILEDRPSLSISLLNPLTSVQIHLPSAPTQLRSIHSAATTHDMSITKEFMQALIWKFSMSSNPLVTDQDCIMIVISSWNRALLSIRFRHDDDWTLLDDTTMYLDVIFFKGSFYAIDYTAQVFMFDSQLKKVAIAGPQQELANTLWQFAELSGELLVLGNILCENPIVDEWEGTIMFTTERIDVLKLNLEGLSSSLEETKSLDDHILFLGVTSRSISRPAAQYPRGKRNTIYIHDVYSWHNDKLASCKSGIYDLESASLKPLPYNQDTSGIILDCIINIWHEPCLF</sequence>
<dbReference type="Pfam" id="PF03478">
    <property type="entry name" value="Beta-prop_KIB1-4"/>
    <property type="match status" value="1"/>
</dbReference>
<dbReference type="AlphaFoldDB" id="A0A426Z0J0"/>
<evidence type="ECO:0000256" key="1">
    <source>
        <dbReference type="SAM" id="MobiDB-lite"/>
    </source>
</evidence>
<evidence type="ECO:0000259" key="2">
    <source>
        <dbReference type="Pfam" id="PF03478"/>
    </source>
</evidence>
<dbReference type="PANTHER" id="PTHR44259">
    <property type="entry name" value="OS07G0183000 PROTEIN-RELATED"/>
    <property type="match status" value="1"/>
</dbReference>
<evidence type="ECO:0000313" key="3">
    <source>
        <dbReference type="EMBL" id="RRT57475.1"/>
    </source>
</evidence>
<evidence type="ECO:0000313" key="4">
    <source>
        <dbReference type="Proteomes" id="UP000287651"/>
    </source>
</evidence>
<name>A0A426Z0J0_ENSVE</name>
<reference evidence="3 4" key="1">
    <citation type="journal article" date="2014" name="Agronomy (Basel)">
        <title>A Draft Genome Sequence for Ensete ventricosum, the Drought-Tolerant Tree Against Hunger.</title>
        <authorList>
            <person name="Harrison J."/>
            <person name="Moore K.A."/>
            <person name="Paszkiewicz K."/>
            <person name="Jones T."/>
            <person name="Grant M."/>
            <person name="Ambacheew D."/>
            <person name="Muzemil S."/>
            <person name="Studholme D.J."/>
        </authorList>
    </citation>
    <scope>NUCLEOTIDE SEQUENCE [LARGE SCALE GENOMIC DNA]</scope>
</reference>
<accession>A0A426Z0J0</accession>
<comment type="caution">
    <text evidence="3">The sequence shown here is derived from an EMBL/GenBank/DDBJ whole genome shotgun (WGS) entry which is preliminary data.</text>
</comment>
<dbReference type="EMBL" id="AMZH03009143">
    <property type="protein sequence ID" value="RRT57475.1"/>
    <property type="molecule type" value="Genomic_DNA"/>
</dbReference>
<dbReference type="SUPFAM" id="SSF81383">
    <property type="entry name" value="F-box domain"/>
    <property type="match status" value="1"/>
</dbReference>
<dbReference type="InterPro" id="IPR036047">
    <property type="entry name" value="F-box-like_dom_sf"/>
</dbReference>
<feature type="domain" description="KIB1-4 beta-propeller" evidence="2">
    <location>
        <begin position="90"/>
        <end position="369"/>
    </location>
</feature>
<dbReference type="InterPro" id="IPR005174">
    <property type="entry name" value="KIB1-4_b-propeller"/>
</dbReference>
<dbReference type="PANTHER" id="PTHR44259:SF114">
    <property type="entry name" value="OS06G0707300 PROTEIN"/>
    <property type="match status" value="1"/>
</dbReference>
<protein>
    <recommendedName>
        <fullName evidence="2">KIB1-4 beta-propeller domain-containing protein</fullName>
    </recommendedName>
</protein>
<feature type="region of interest" description="Disordered" evidence="1">
    <location>
        <begin position="1"/>
        <end position="24"/>
    </location>
</feature>
<dbReference type="InterPro" id="IPR050942">
    <property type="entry name" value="F-box_BR-signaling"/>
</dbReference>
<organism evidence="3 4">
    <name type="scientific">Ensete ventricosum</name>
    <name type="common">Abyssinian banana</name>
    <name type="synonym">Musa ensete</name>
    <dbReference type="NCBI Taxonomy" id="4639"/>
    <lineage>
        <taxon>Eukaryota</taxon>
        <taxon>Viridiplantae</taxon>
        <taxon>Streptophyta</taxon>
        <taxon>Embryophyta</taxon>
        <taxon>Tracheophyta</taxon>
        <taxon>Spermatophyta</taxon>
        <taxon>Magnoliopsida</taxon>
        <taxon>Liliopsida</taxon>
        <taxon>Zingiberales</taxon>
        <taxon>Musaceae</taxon>
        <taxon>Ensete</taxon>
    </lineage>
</organism>